<dbReference type="Proteomes" id="UP000605568">
    <property type="component" value="Unassembled WGS sequence"/>
</dbReference>
<dbReference type="Gene3D" id="3.40.50.300">
    <property type="entry name" value="P-loop containing nucleotide triphosphate hydrolases"/>
    <property type="match status" value="1"/>
</dbReference>
<dbReference type="Pfam" id="PF00196">
    <property type="entry name" value="GerE"/>
    <property type="match status" value="1"/>
</dbReference>
<name>A0ABQ3MGC9_9PSEU</name>
<evidence type="ECO:0000256" key="2">
    <source>
        <dbReference type="ARBA" id="ARBA00022840"/>
    </source>
</evidence>
<dbReference type="Gene3D" id="1.25.40.10">
    <property type="entry name" value="Tetratricopeptide repeat domain"/>
    <property type="match status" value="1"/>
</dbReference>
<dbReference type="SUPFAM" id="SSF48452">
    <property type="entry name" value="TPR-like"/>
    <property type="match status" value="1"/>
</dbReference>
<evidence type="ECO:0000259" key="3">
    <source>
        <dbReference type="PROSITE" id="PS50043"/>
    </source>
</evidence>
<dbReference type="EMBL" id="BNAR01000004">
    <property type="protein sequence ID" value="GHH40737.1"/>
    <property type="molecule type" value="Genomic_DNA"/>
</dbReference>
<protein>
    <submittedName>
        <fullName evidence="4">Transcriptional regulator</fullName>
    </submittedName>
</protein>
<dbReference type="PRINTS" id="PR00038">
    <property type="entry name" value="HTHLUXR"/>
</dbReference>
<keyword evidence="5" id="KW-1185">Reference proteome</keyword>
<evidence type="ECO:0000313" key="4">
    <source>
        <dbReference type="EMBL" id="GHH40737.1"/>
    </source>
</evidence>
<dbReference type="InterPro" id="IPR011990">
    <property type="entry name" value="TPR-like_helical_dom_sf"/>
</dbReference>
<dbReference type="Gene3D" id="1.10.10.10">
    <property type="entry name" value="Winged helix-like DNA-binding domain superfamily/Winged helix DNA-binding domain"/>
    <property type="match status" value="1"/>
</dbReference>
<dbReference type="PANTHER" id="PTHR16305:SF35">
    <property type="entry name" value="TRANSCRIPTIONAL ACTIVATOR DOMAIN"/>
    <property type="match status" value="1"/>
</dbReference>
<dbReference type="SUPFAM" id="SSF46894">
    <property type="entry name" value="C-terminal effector domain of the bipartite response regulators"/>
    <property type="match status" value="1"/>
</dbReference>
<evidence type="ECO:0000256" key="1">
    <source>
        <dbReference type="ARBA" id="ARBA00022741"/>
    </source>
</evidence>
<dbReference type="InterPro" id="IPR000792">
    <property type="entry name" value="Tscrpt_reg_LuxR_C"/>
</dbReference>
<feature type="domain" description="HTH luxR-type" evidence="3">
    <location>
        <begin position="840"/>
        <end position="905"/>
    </location>
</feature>
<dbReference type="Pfam" id="PF13191">
    <property type="entry name" value="AAA_16"/>
    <property type="match status" value="1"/>
</dbReference>
<dbReference type="PANTHER" id="PTHR16305">
    <property type="entry name" value="TESTICULAR SOLUBLE ADENYLYL CYCLASE"/>
    <property type="match status" value="1"/>
</dbReference>
<sequence>MRQRVDLIGREPECSALDQMIAAVRTGESRVLLLHGEPGVGKSALLAHLEGTAAGMRVLRAAGVESEMELAFATLHQFCVPLLDRLEDLPPPQRDALETVFGMRAGSPPERFLVGLAVLSLLSDASEGSPVLCLVDDAQWMDQASAQVLGFVARRLLAESIALVFAARHQAPDLFGLPALPIGGLTKPDALTLLTSATHAPLDHRIRDRILAEARGNPLALLELPRELSVTRVAGGFGLPHTDALPTRLEESFLTRVGELSHPSRLLLLVAAAEPVGDPTLVRRAAERLGITSAAALADEVDELLSFDVRVIFRHPLVRSAVYRAAEEEDRRAVHLALAEVTDRQTDPDRRAWHLACAAAEPDEEVAAELVRSAGRAQARGGLAAAAAFLRRSVTLTADASHRVERAVEAADASVRAGDLAAAQELVDIVELDSRNEFLRVRAQLVRGRIAYAAGSYNEAQGTLLAAARQLERFDMDLARETYLLAWGTAADGGRLLAISRAIRELPPPEGGPRPIDLVLTGCALLATDGRSAAIGTLREAMSALSDLPVQDLLKWGWAACGVSPAVWDEQVMCETYTRAVEVARSAGILTELPIYLVCLGSANSLIGDFTTAATLIAEADAVAATTGVPVAPYATLILLALQGKEEEAARLVAATVERPTADRRAAGVTTAHWAAAVLYNGLGRYEEALAAAQASARITQLIVSVWVLPELVEAAVRVGDTEIARDALERLTDAAQDCDTNWAQGILARCRALLGEDEAEDLHLRAIDRLGRTLLRPDLARAHLLYGEWLRRRGRRADARHQLTVAHGMFASIGMTAFAGRASRELLANGDRVHERAAAVPPGARLTPQERQIALLVREGLSNPEVGARLFLSTRTVEWHLRKVFSKLSITSRRQLRDALPHGE</sequence>
<comment type="caution">
    <text evidence="4">The sequence shown here is derived from an EMBL/GenBank/DDBJ whole genome shotgun (WGS) entry which is preliminary data.</text>
</comment>
<dbReference type="CDD" id="cd06170">
    <property type="entry name" value="LuxR_C_like"/>
    <property type="match status" value="1"/>
</dbReference>
<keyword evidence="2" id="KW-0067">ATP-binding</keyword>
<evidence type="ECO:0000313" key="5">
    <source>
        <dbReference type="Proteomes" id="UP000605568"/>
    </source>
</evidence>
<keyword evidence="1" id="KW-0547">Nucleotide-binding</keyword>
<proteinExistence type="predicted"/>
<dbReference type="InterPro" id="IPR041664">
    <property type="entry name" value="AAA_16"/>
</dbReference>
<dbReference type="InterPro" id="IPR016032">
    <property type="entry name" value="Sig_transdc_resp-reg_C-effctor"/>
</dbReference>
<dbReference type="SMART" id="SM00421">
    <property type="entry name" value="HTH_LUXR"/>
    <property type="match status" value="1"/>
</dbReference>
<accession>A0ABQ3MGC9</accession>
<dbReference type="InterPro" id="IPR036388">
    <property type="entry name" value="WH-like_DNA-bd_sf"/>
</dbReference>
<dbReference type="RefSeq" id="WP_229904779.1">
    <property type="nucleotide sequence ID" value="NZ_BNAR01000004.1"/>
</dbReference>
<dbReference type="SUPFAM" id="SSF52540">
    <property type="entry name" value="P-loop containing nucleoside triphosphate hydrolases"/>
    <property type="match status" value="1"/>
</dbReference>
<dbReference type="PROSITE" id="PS50043">
    <property type="entry name" value="HTH_LUXR_2"/>
    <property type="match status" value="1"/>
</dbReference>
<dbReference type="InterPro" id="IPR027417">
    <property type="entry name" value="P-loop_NTPase"/>
</dbReference>
<reference evidence="5" key="1">
    <citation type="journal article" date="2019" name="Int. J. Syst. Evol. Microbiol.">
        <title>The Global Catalogue of Microorganisms (GCM) 10K type strain sequencing project: providing services to taxonomists for standard genome sequencing and annotation.</title>
        <authorList>
            <consortium name="The Broad Institute Genomics Platform"/>
            <consortium name="The Broad Institute Genome Sequencing Center for Infectious Disease"/>
            <person name="Wu L."/>
            <person name="Ma J."/>
        </authorList>
    </citation>
    <scope>NUCLEOTIDE SEQUENCE [LARGE SCALE GENOMIC DNA]</scope>
    <source>
        <strain evidence="5">CGMCC 4.7367</strain>
    </source>
</reference>
<organism evidence="4 5">
    <name type="scientific">Lentzea cavernae</name>
    <dbReference type="NCBI Taxonomy" id="2020703"/>
    <lineage>
        <taxon>Bacteria</taxon>
        <taxon>Bacillati</taxon>
        <taxon>Actinomycetota</taxon>
        <taxon>Actinomycetes</taxon>
        <taxon>Pseudonocardiales</taxon>
        <taxon>Pseudonocardiaceae</taxon>
        <taxon>Lentzea</taxon>
    </lineage>
</organism>
<gene>
    <name evidence="4" type="ORF">GCM10017774_34600</name>
</gene>